<dbReference type="PROSITE" id="PS00213">
    <property type="entry name" value="LIPOCALIN"/>
    <property type="match status" value="1"/>
</dbReference>
<dbReference type="PANTHER" id="PTHR10612">
    <property type="entry name" value="APOLIPOPROTEIN D"/>
    <property type="match status" value="1"/>
</dbReference>
<evidence type="ECO:0000256" key="10">
    <source>
        <dbReference type="PIRNR" id="PIRNR036893"/>
    </source>
</evidence>
<dbReference type="GeneID" id="106662143"/>
<dbReference type="OMA" id="VWSCYEF"/>
<keyword evidence="9" id="KW-0325">Glycoprotein</keyword>
<comment type="similarity">
    <text evidence="2 10 11">Belongs to the calycin superfamily. Lipocalin family.</text>
</comment>
<dbReference type="GO" id="GO:0005576">
    <property type="term" value="C:extracellular region"/>
    <property type="evidence" value="ECO:0007669"/>
    <property type="project" value="UniProtKB-SubCell"/>
</dbReference>
<dbReference type="PRINTS" id="PR01273">
    <property type="entry name" value="INVTBRTCOLOR"/>
</dbReference>
<dbReference type="GO" id="GO:0008289">
    <property type="term" value="F:lipid binding"/>
    <property type="evidence" value="ECO:0007669"/>
    <property type="project" value="UniProtKB-KW"/>
</dbReference>
<evidence type="ECO:0000256" key="11">
    <source>
        <dbReference type="RuleBase" id="RU003695"/>
    </source>
</evidence>
<evidence type="ECO:0000256" key="8">
    <source>
        <dbReference type="ARBA" id="ARBA00023157"/>
    </source>
</evidence>
<dbReference type="KEGG" id="clec:106662143"/>
<keyword evidence="4" id="KW-0813">Transport</keyword>
<dbReference type="Pfam" id="PF00061">
    <property type="entry name" value="Lipocalin"/>
    <property type="match status" value="1"/>
</dbReference>
<keyword evidence="6 10" id="KW-0732">Signal</keyword>
<accession>A0A8I6RCW8</accession>
<sequence length="190" mass="21865">MKKMQLLIILSSILVLTHAQVPFLGPCPEMKTMENFDVSQYMGKWYEAERYFDISEFGGRCVNSNYTDGANVSIKLIHQQTSSLTGTVSKVQGEVIKAEKTYFPAKMVIKFPYLPGDAPYWVLDTDYVNYSVVWSCSDFGILSTRNAWILTRERNPSIETMENAYRTIDKNFISRAFFIRTDQTNCQEDN</sequence>
<comment type="subcellular location">
    <subcellularLocation>
        <location evidence="1">Secreted</location>
    </subcellularLocation>
</comment>
<dbReference type="FunFam" id="2.40.128.20:FF:000003">
    <property type="entry name" value="Apolipoprotein D"/>
    <property type="match status" value="1"/>
</dbReference>
<protein>
    <recommendedName>
        <fullName evidence="3">Apolipoprotein D</fullName>
    </recommendedName>
</protein>
<dbReference type="InterPro" id="IPR022271">
    <property type="entry name" value="Lipocalin_ApoD"/>
</dbReference>
<dbReference type="GO" id="GO:0031409">
    <property type="term" value="F:pigment binding"/>
    <property type="evidence" value="ECO:0007669"/>
    <property type="project" value="InterPro"/>
</dbReference>
<evidence type="ECO:0000256" key="1">
    <source>
        <dbReference type="ARBA" id="ARBA00004613"/>
    </source>
</evidence>
<organism evidence="13 14">
    <name type="scientific">Cimex lectularius</name>
    <name type="common">Bed bug</name>
    <name type="synonym">Acanthia lectularia</name>
    <dbReference type="NCBI Taxonomy" id="79782"/>
    <lineage>
        <taxon>Eukaryota</taxon>
        <taxon>Metazoa</taxon>
        <taxon>Ecdysozoa</taxon>
        <taxon>Arthropoda</taxon>
        <taxon>Hexapoda</taxon>
        <taxon>Insecta</taxon>
        <taxon>Pterygota</taxon>
        <taxon>Neoptera</taxon>
        <taxon>Paraneoptera</taxon>
        <taxon>Hemiptera</taxon>
        <taxon>Heteroptera</taxon>
        <taxon>Panheteroptera</taxon>
        <taxon>Cimicomorpha</taxon>
        <taxon>Cimicidae</taxon>
        <taxon>Cimex</taxon>
    </lineage>
</organism>
<name>A0A8I6RCW8_CIMLE</name>
<keyword evidence="14" id="KW-1185">Reference proteome</keyword>
<evidence type="ECO:0000313" key="13">
    <source>
        <dbReference type="EnsemblMetazoa" id="XP_014241452.1"/>
    </source>
</evidence>
<keyword evidence="5" id="KW-0964">Secreted</keyword>
<evidence type="ECO:0000256" key="4">
    <source>
        <dbReference type="ARBA" id="ARBA00022448"/>
    </source>
</evidence>
<dbReference type="OrthoDB" id="565904at2759"/>
<dbReference type="CDD" id="cd19437">
    <property type="entry name" value="lipocalin_apoD-like"/>
    <property type="match status" value="1"/>
</dbReference>
<dbReference type="RefSeq" id="XP_014241452.1">
    <property type="nucleotide sequence ID" value="XM_014385966.2"/>
</dbReference>
<evidence type="ECO:0000256" key="2">
    <source>
        <dbReference type="ARBA" id="ARBA00006889"/>
    </source>
</evidence>
<feature type="signal peptide" evidence="10">
    <location>
        <begin position="1"/>
        <end position="19"/>
    </location>
</feature>
<proteinExistence type="inferred from homology"/>
<evidence type="ECO:0000256" key="6">
    <source>
        <dbReference type="ARBA" id="ARBA00022729"/>
    </source>
</evidence>
<dbReference type="Gene3D" id="2.40.128.20">
    <property type="match status" value="1"/>
</dbReference>
<dbReference type="EnsemblMetazoa" id="XM_014385966.2">
    <property type="protein sequence ID" value="XP_014241452.1"/>
    <property type="gene ID" value="LOC106662143"/>
</dbReference>
<evidence type="ECO:0000256" key="9">
    <source>
        <dbReference type="ARBA" id="ARBA00023180"/>
    </source>
</evidence>
<dbReference type="InterPro" id="IPR022272">
    <property type="entry name" value="Lipocalin_CS"/>
</dbReference>
<dbReference type="GO" id="GO:0005737">
    <property type="term" value="C:cytoplasm"/>
    <property type="evidence" value="ECO:0007669"/>
    <property type="project" value="TreeGrafter"/>
</dbReference>
<keyword evidence="7" id="KW-0446">Lipid-binding</keyword>
<dbReference type="InterPro" id="IPR012674">
    <property type="entry name" value="Calycin"/>
</dbReference>
<dbReference type="SUPFAM" id="SSF50814">
    <property type="entry name" value="Lipocalins"/>
    <property type="match status" value="1"/>
</dbReference>
<evidence type="ECO:0000256" key="5">
    <source>
        <dbReference type="ARBA" id="ARBA00022525"/>
    </source>
</evidence>
<dbReference type="PIRSF" id="PIRSF036893">
    <property type="entry name" value="Lipocalin_ApoD"/>
    <property type="match status" value="1"/>
</dbReference>
<evidence type="ECO:0000313" key="14">
    <source>
        <dbReference type="Proteomes" id="UP000494040"/>
    </source>
</evidence>
<dbReference type="PANTHER" id="PTHR10612:SF34">
    <property type="entry name" value="APOLIPOPROTEIN D"/>
    <property type="match status" value="1"/>
</dbReference>
<evidence type="ECO:0000259" key="12">
    <source>
        <dbReference type="Pfam" id="PF00061"/>
    </source>
</evidence>
<evidence type="ECO:0000256" key="3">
    <source>
        <dbReference type="ARBA" id="ARBA00019890"/>
    </source>
</evidence>
<feature type="domain" description="Lipocalin/cytosolic fatty-acid binding" evidence="12">
    <location>
        <begin position="43"/>
        <end position="185"/>
    </location>
</feature>
<keyword evidence="8" id="KW-1015">Disulfide bond</keyword>
<dbReference type="InterPro" id="IPR003057">
    <property type="entry name" value="Invtbrt_color"/>
</dbReference>
<reference evidence="13" key="1">
    <citation type="submission" date="2022-01" db="UniProtKB">
        <authorList>
            <consortium name="EnsemblMetazoa"/>
        </authorList>
    </citation>
    <scope>IDENTIFICATION</scope>
</reference>
<evidence type="ECO:0000256" key="7">
    <source>
        <dbReference type="ARBA" id="ARBA00023121"/>
    </source>
</evidence>
<dbReference type="Proteomes" id="UP000494040">
    <property type="component" value="Unassembled WGS sequence"/>
</dbReference>
<dbReference type="AlphaFoldDB" id="A0A8I6RCW8"/>
<feature type="chain" id="PRO_5035351005" description="Apolipoprotein D" evidence="10">
    <location>
        <begin position="20"/>
        <end position="190"/>
    </location>
</feature>
<dbReference type="GO" id="GO:0006629">
    <property type="term" value="P:lipid metabolic process"/>
    <property type="evidence" value="ECO:0007669"/>
    <property type="project" value="TreeGrafter"/>
</dbReference>
<dbReference type="InterPro" id="IPR000566">
    <property type="entry name" value="Lipocln_cytosolic_FA-bd_dom"/>
</dbReference>
<dbReference type="GO" id="GO:0000302">
    <property type="term" value="P:response to reactive oxygen species"/>
    <property type="evidence" value="ECO:0007669"/>
    <property type="project" value="TreeGrafter"/>
</dbReference>